<dbReference type="AlphaFoldDB" id="A0A151P4K9"/>
<evidence type="ECO:0000313" key="1">
    <source>
        <dbReference type="EMBL" id="KYO43695.1"/>
    </source>
</evidence>
<name>A0A151P4K9_ALLMI</name>
<evidence type="ECO:0000313" key="2">
    <source>
        <dbReference type="Proteomes" id="UP000050525"/>
    </source>
</evidence>
<sequence>MMKIHGFHIFTECCLPSTEKAYPCKRILQLSFGFGRSRNTLYTIRMTISQRRKRKSHLNIILIFYL</sequence>
<protein>
    <submittedName>
        <fullName evidence="1">Uncharacterized protein</fullName>
    </submittedName>
</protein>
<keyword evidence="2" id="KW-1185">Reference proteome</keyword>
<gene>
    <name evidence="1" type="ORF">Y1Q_0013684</name>
</gene>
<proteinExistence type="predicted"/>
<dbReference type="EMBL" id="AKHW03001146">
    <property type="protein sequence ID" value="KYO43695.1"/>
    <property type="molecule type" value="Genomic_DNA"/>
</dbReference>
<comment type="caution">
    <text evidence="1">The sequence shown here is derived from an EMBL/GenBank/DDBJ whole genome shotgun (WGS) entry which is preliminary data.</text>
</comment>
<reference evidence="1 2" key="1">
    <citation type="journal article" date="2012" name="Genome Biol.">
        <title>Sequencing three crocodilian genomes to illuminate the evolution of archosaurs and amniotes.</title>
        <authorList>
            <person name="St John J.A."/>
            <person name="Braun E.L."/>
            <person name="Isberg S.R."/>
            <person name="Miles L.G."/>
            <person name="Chong A.Y."/>
            <person name="Gongora J."/>
            <person name="Dalzell P."/>
            <person name="Moran C."/>
            <person name="Bed'hom B."/>
            <person name="Abzhanov A."/>
            <person name="Burgess S.C."/>
            <person name="Cooksey A.M."/>
            <person name="Castoe T.A."/>
            <person name="Crawford N.G."/>
            <person name="Densmore L.D."/>
            <person name="Drew J.C."/>
            <person name="Edwards S.V."/>
            <person name="Faircloth B.C."/>
            <person name="Fujita M.K."/>
            <person name="Greenwold M.J."/>
            <person name="Hoffmann F.G."/>
            <person name="Howard J.M."/>
            <person name="Iguchi T."/>
            <person name="Janes D.E."/>
            <person name="Khan S.Y."/>
            <person name="Kohno S."/>
            <person name="de Koning A.J."/>
            <person name="Lance S.L."/>
            <person name="McCarthy F.M."/>
            <person name="McCormack J.E."/>
            <person name="Merchant M.E."/>
            <person name="Peterson D.G."/>
            <person name="Pollock D.D."/>
            <person name="Pourmand N."/>
            <person name="Raney B.J."/>
            <person name="Roessler K.A."/>
            <person name="Sanford J.R."/>
            <person name="Sawyer R.H."/>
            <person name="Schmidt C.J."/>
            <person name="Triplett E.W."/>
            <person name="Tuberville T.D."/>
            <person name="Venegas-Anaya M."/>
            <person name="Howard J.T."/>
            <person name="Jarvis E.D."/>
            <person name="Guillette L.J.Jr."/>
            <person name="Glenn T.C."/>
            <person name="Green R.E."/>
            <person name="Ray D.A."/>
        </authorList>
    </citation>
    <scope>NUCLEOTIDE SEQUENCE [LARGE SCALE GENOMIC DNA]</scope>
    <source>
        <strain evidence="1">KSC_2009_1</strain>
    </source>
</reference>
<organism evidence="1 2">
    <name type="scientific">Alligator mississippiensis</name>
    <name type="common">American alligator</name>
    <dbReference type="NCBI Taxonomy" id="8496"/>
    <lineage>
        <taxon>Eukaryota</taxon>
        <taxon>Metazoa</taxon>
        <taxon>Chordata</taxon>
        <taxon>Craniata</taxon>
        <taxon>Vertebrata</taxon>
        <taxon>Euteleostomi</taxon>
        <taxon>Archelosauria</taxon>
        <taxon>Archosauria</taxon>
        <taxon>Crocodylia</taxon>
        <taxon>Alligatoridae</taxon>
        <taxon>Alligatorinae</taxon>
        <taxon>Alligator</taxon>
    </lineage>
</organism>
<accession>A0A151P4K9</accession>
<dbReference type="Proteomes" id="UP000050525">
    <property type="component" value="Unassembled WGS sequence"/>
</dbReference>